<feature type="transmembrane region" description="Helical" evidence="6">
    <location>
        <begin position="73"/>
        <end position="92"/>
    </location>
</feature>
<evidence type="ECO:0000313" key="8">
    <source>
        <dbReference type="EMBL" id="QIK62415.1"/>
    </source>
</evidence>
<dbReference type="KEGG" id="lvi:G7068_03695"/>
<dbReference type="RefSeq" id="WP_166289099.1">
    <property type="nucleotide sequence ID" value="NZ_CP049863.1"/>
</dbReference>
<dbReference type="GO" id="GO:0017004">
    <property type="term" value="P:cytochrome complex assembly"/>
    <property type="evidence" value="ECO:0007669"/>
    <property type="project" value="InterPro"/>
</dbReference>
<evidence type="ECO:0000259" key="7">
    <source>
        <dbReference type="Pfam" id="PF02683"/>
    </source>
</evidence>
<feature type="transmembrane region" description="Helical" evidence="6">
    <location>
        <begin position="113"/>
        <end position="140"/>
    </location>
</feature>
<organism evidence="8 9">
    <name type="scientific">Leucobacter viscericola</name>
    <dbReference type="NCBI Taxonomy" id="2714935"/>
    <lineage>
        <taxon>Bacteria</taxon>
        <taxon>Bacillati</taxon>
        <taxon>Actinomycetota</taxon>
        <taxon>Actinomycetes</taxon>
        <taxon>Micrococcales</taxon>
        <taxon>Microbacteriaceae</taxon>
        <taxon>Leucobacter</taxon>
    </lineage>
</organism>
<keyword evidence="4 6" id="KW-1133">Transmembrane helix</keyword>
<feature type="transmembrane region" description="Helical" evidence="6">
    <location>
        <begin position="45"/>
        <end position="67"/>
    </location>
</feature>
<evidence type="ECO:0000313" key="9">
    <source>
        <dbReference type="Proteomes" id="UP000502677"/>
    </source>
</evidence>
<name>A0A6G7XCY0_9MICO</name>
<gene>
    <name evidence="8" type="ORF">G7068_03695</name>
</gene>
<dbReference type="PANTHER" id="PTHR31272:SF4">
    <property type="entry name" value="CYTOCHROME C-TYPE BIOGENESIS PROTEIN HI_1454-RELATED"/>
    <property type="match status" value="1"/>
</dbReference>
<proteinExistence type="inferred from homology"/>
<dbReference type="AlphaFoldDB" id="A0A6G7XCY0"/>
<keyword evidence="5 6" id="KW-0472">Membrane</keyword>
<feature type="domain" description="Cytochrome C biogenesis protein transmembrane" evidence="7">
    <location>
        <begin position="5"/>
        <end position="171"/>
    </location>
</feature>
<dbReference type="Proteomes" id="UP000502677">
    <property type="component" value="Chromosome"/>
</dbReference>
<evidence type="ECO:0000256" key="2">
    <source>
        <dbReference type="ARBA" id="ARBA00006143"/>
    </source>
</evidence>
<comment type="subcellular location">
    <subcellularLocation>
        <location evidence="1">Membrane</location>
        <topology evidence="1">Multi-pass membrane protein</topology>
    </subcellularLocation>
</comment>
<accession>A0A6G7XCY0</accession>
<dbReference type="InterPro" id="IPR051790">
    <property type="entry name" value="Cytochrome_c-biogenesis_DsbD"/>
</dbReference>
<sequence length="287" mass="29656">MSLSLLGAFLGGVLTLLSPCSVMLLPAFFAYAFTSPGVLLARTGVFFLGLATALVPLGLLAGSLGAWVNQHRFTLVTVASVLVMLFGLVLLLGIRVPGLVQQRGAESASIASVFALGTVYGLAGVCAGPMLGAALTFAAFGGNALFGGLVLLVFAAGMTLPLLLLALVWNRVPGVKRLLRPRELRIGRWRNAWTNVIGGALTIAVGAILLLTQGTSSVSGVLGATDQARLEAAVMRGTAGVPDWIPVLIFLALAAVWVAVAITQRRARRVRAAAAPHTSENTSHRAG</sequence>
<protein>
    <submittedName>
        <fullName evidence="8">Cytochrome c biogenesis protein CcdA</fullName>
    </submittedName>
</protein>
<evidence type="ECO:0000256" key="6">
    <source>
        <dbReference type="SAM" id="Phobius"/>
    </source>
</evidence>
<feature type="transmembrane region" description="Helical" evidence="6">
    <location>
        <begin position="6"/>
        <end position="33"/>
    </location>
</feature>
<evidence type="ECO:0000256" key="3">
    <source>
        <dbReference type="ARBA" id="ARBA00022692"/>
    </source>
</evidence>
<feature type="transmembrane region" description="Helical" evidence="6">
    <location>
        <begin position="191"/>
        <end position="212"/>
    </location>
</feature>
<dbReference type="PANTHER" id="PTHR31272">
    <property type="entry name" value="CYTOCHROME C-TYPE BIOGENESIS PROTEIN HI_1454-RELATED"/>
    <property type="match status" value="1"/>
</dbReference>
<dbReference type="EMBL" id="CP049863">
    <property type="protein sequence ID" value="QIK62415.1"/>
    <property type="molecule type" value="Genomic_DNA"/>
</dbReference>
<evidence type="ECO:0000256" key="1">
    <source>
        <dbReference type="ARBA" id="ARBA00004141"/>
    </source>
</evidence>
<keyword evidence="3 6" id="KW-0812">Transmembrane</keyword>
<keyword evidence="9" id="KW-1185">Reference proteome</keyword>
<feature type="transmembrane region" description="Helical" evidence="6">
    <location>
        <begin position="146"/>
        <end position="170"/>
    </location>
</feature>
<dbReference type="GO" id="GO:0016020">
    <property type="term" value="C:membrane"/>
    <property type="evidence" value="ECO:0007669"/>
    <property type="project" value="UniProtKB-SubCell"/>
</dbReference>
<reference evidence="8 9" key="1">
    <citation type="submission" date="2020-03" db="EMBL/GenBank/DDBJ databases">
        <title>Leucobacter sp. nov., isolated from beetles.</title>
        <authorList>
            <person name="Hyun D.-W."/>
            <person name="Bae J.-W."/>
        </authorList>
    </citation>
    <scope>NUCLEOTIDE SEQUENCE [LARGE SCALE GENOMIC DNA]</scope>
    <source>
        <strain evidence="8 9">HDW9C</strain>
    </source>
</reference>
<dbReference type="InterPro" id="IPR003834">
    <property type="entry name" value="Cyt_c_assmbl_TM_dom"/>
</dbReference>
<evidence type="ECO:0000256" key="5">
    <source>
        <dbReference type="ARBA" id="ARBA00023136"/>
    </source>
</evidence>
<dbReference type="Pfam" id="PF02683">
    <property type="entry name" value="DsbD_TM"/>
    <property type="match status" value="1"/>
</dbReference>
<evidence type="ECO:0000256" key="4">
    <source>
        <dbReference type="ARBA" id="ARBA00022989"/>
    </source>
</evidence>
<comment type="similarity">
    <text evidence="2">Belongs to the DsbD family.</text>
</comment>
<feature type="transmembrane region" description="Helical" evidence="6">
    <location>
        <begin position="244"/>
        <end position="262"/>
    </location>
</feature>